<feature type="domain" description="OmpR/PhoB-type" evidence="6">
    <location>
        <begin position="1"/>
        <end position="100"/>
    </location>
</feature>
<organism evidence="7 8">
    <name type="scientific">Gordonia insulae</name>
    <dbReference type="NCBI Taxonomy" id="2420509"/>
    <lineage>
        <taxon>Bacteria</taxon>
        <taxon>Bacillati</taxon>
        <taxon>Actinomycetota</taxon>
        <taxon>Actinomycetes</taxon>
        <taxon>Mycobacteriales</taxon>
        <taxon>Gordoniaceae</taxon>
        <taxon>Gordonia</taxon>
    </lineage>
</organism>
<evidence type="ECO:0000256" key="2">
    <source>
        <dbReference type="ARBA" id="ARBA00023015"/>
    </source>
</evidence>
<dbReference type="PANTHER" id="PTHR35807:SF1">
    <property type="entry name" value="TRANSCRIPTIONAL REGULATOR REDD"/>
    <property type="match status" value="1"/>
</dbReference>
<dbReference type="Pfam" id="PF00486">
    <property type="entry name" value="Trans_reg_C"/>
    <property type="match status" value="1"/>
</dbReference>
<dbReference type="InterPro" id="IPR016032">
    <property type="entry name" value="Sig_transdc_resp-reg_C-effctor"/>
</dbReference>
<dbReference type="SUPFAM" id="SSF52540">
    <property type="entry name" value="P-loop containing nucleoside triphosphate hydrolases"/>
    <property type="match status" value="1"/>
</dbReference>
<keyword evidence="4" id="KW-0804">Transcription</keyword>
<gene>
    <name evidence="7" type="primary">embR_1</name>
    <name evidence="7" type="ORF">D7316_01278</name>
</gene>
<dbReference type="SMART" id="SM00862">
    <property type="entry name" value="Trans_reg_C"/>
    <property type="match status" value="1"/>
</dbReference>
<evidence type="ECO:0000313" key="8">
    <source>
        <dbReference type="Proteomes" id="UP000271469"/>
    </source>
</evidence>
<dbReference type="CDD" id="cd15831">
    <property type="entry name" value="BTAD"/>
    <property type="match status" value="1"/>
</dbReference>
<dbReference type="Gene3D" id="3.40.50.300">
    <property type="entry name" value="P-loop containing nucleotide triphosphate hydrolases"/>
    <property type="match status" value="1"/>
</dbReference>
<evidence type="ECO:0000313" key="7">
    <source>
        <dbReference type="EMBL" id="AZG44692.1"/>
    </source>
</evidence>
<dbReference type="Pfam" id="PF13191">
    <property type="entry name" value="AAA_16"/>
    <property type="match status" value="1"/>
</dbReference>
<dbReference type="GO" id="GO:0000160">
    <property type="term" value="P:phosphorelay signal transduction system"/>
    <property type="evidence" value="ECO:0007669"/>
    <property type="project" value="InterPro"/>
</dbReference>
<dbReference type="PANTHER" id="PTHR35807">
    <property type="entry name" value="TRANSCRIPTIONAL REGULATOR REDD-RELATED"/>
    <property type="match status" value="1"/>
</dbReference>
<dbReference type="SMART" id="SM01043">
    <property type="entry name" value="BTAD"/>
    <property type="match status" value="1"/>
</dbReference>
<evidence type="ECO:0000259" key="6">
    <source>
        <dbReference type="PROSITE" id="PS51755"/>
    </source>
</evidence>
<dbReference type="RefSeq" id="WP_124707515.1">
    <property type="nucleotide sequence ID" value="NZ_CP033972.1"/>
</dbReference>
<dbReference type="GO" id="GO:0006355">
    <property type="term" value="P:regulation of DNA-templated transcription"/>
    <property type="evidence" value="ECO:0007669"/>
    <property type="project" value="InterPro"/>
</dbReference>
<reference evidence="7 8" key="1">
    <citation type="submission" date="2018-11" db="EMBL/GenBank/DDBJ databases">
        <title>Gordonia insulae sp. nov., isolated from an island soil.</title>
        <authorList>
            <person name="Kim Y.S."/>
            <person name="Kim S.B."/>
        </authorList>
    </citation>
    <scope>NUCLEOTIDE SEQUENCE [LARGE SCALE GENOMIC DNA]</scope>
    <source>
        <strain evidence="7 8">MMS17-SY073</strain>
    </source>
</reference>
<evidence type="ECO:0000256" key="5">
    <source>
        <dbReference type="PROSITE-ProRule" id="PRU01091"/>
    </source>
</evidence>
<accession>A0A3G8JJH9</accession>
<keyword evidence="3 5" id="KW-0238">DNA-binding</keyword>
<dbReference type="PROSITE" id="PS51755">
    <property type="entry name" value="OMPR_PHOB"/>
    <property type="match status" value="1"/>
</dbReference>
<feature type="DNA-binding region" description="OmpR/PhoB-type" evidence="5">
    <location>
        <begin position="1"/>
        <end position="100"/>
    </location>
</feature>
<dbReference type="InterPro" id="IPR005158">
    <property type="entry name" value="BTAD"/>
</dbReference>
<dbReference type="Pfam" id="PF03704">
    <property type="entry name" value="BTAD"/>
    <property type="match status" value="1"/>
</dbReference>
<dbReference type="InterPro" id="IPR036388">
    <property type="entry name" value="WH-like_DNA-bd_sf"/>
</dbReference>
<dbReference type="AlphaFoldDB" id="A0A3G8JJH9"/>
<dbReference type="InterPro" id="IPR051677">
    <property type="entry name" value="AfsR-DnrI-RedD_regulator"/>
</dbReference>
<dbReference type="OrthoDB" id="134712at2"/>
<keyword evidence="2" id="KW-0805">Transcription regulation</keyword>
<evidence type="ECO:0000256" key="1">
    <source>
        <dbReference type="ARBA" id="ARBA00005820"/>
    </source>
</evidence>
<dbReference type="KEGG" id="gom:D7316_01278"/>
<dbReference type="InterPro" id="IPR001867">
    <property type="entry name" value="OmpR/PhoB-type_DNA-bd"/>
</dbReference>
<dbReference type="SUPFAM" id="SSF48452">
    <property type="entry name" value="TPR-like"/>
    <property type="match status" value="1"/>
</dbReference>
<keyword evidence="8" id="KW-1185">Reference proteome</keyword>
<dbReference type="InterPro" id="IPR011990">
    <property type="entry name" value="TPR-like_helical_dom_sf"/>
</dbReference>
<dbReference type="InterPro" id="IPR041664">
    <property type="entry name" value="AAA_16"/>
</dbReference>
<evidence type="ECO:0000256" key="4">
    <source>
        <dbReference type="ARBA" id="ARBA00023163"/>
    </source>
</evidence>
<sequence length="1054" mass="113470">MARLAYSVLGGLGAQIDSETVELGTRKQRAVLAQLLLSDGDPVSVDRLIDGIWGSSAPDRAEVSVQAYISGLRKALEPDRKPRSPSTVLITRGSGYALVADDDQVDVRLLVRRITDAHERHRAGDPAGAAEVLQAALTRYRPLLPEFEGLSFRDAAAQHLARTITEAQELSFEVRLALGEHRALVAELEQAVQRSPLDENLWVLLATARYRLGRQSDALGAIAEARRVLAEEIGVDPGPRLRALERDILDHAPTLDAPTPPARVVVAAPTEPALSADADPGRPAPPATDALIGRTDELAVLHKAVLASLQGPGGVVVVEGEPGAGKTALLDEAATRAAGAADLEVLWGRCVEDAAAPSMWPWVQVLGAVLPEIDSADRTRLLDSDLGRMVTQGSTVIPPPREMPDATARFRFYDQAADLLEGVAETHLLIIVLDDLQWADNATLELFAHMAARRPPGVTFFASLRSSSHRPAVANILAALARLPGHRRIEVGPLTDDDISEMVRRETHEWPAAGTTESIARRTGGNAFFVRELARILADRGSIGDNAVPAGVRDVVRERLRPLGPDTIALLEMASLIGNRVDLGLVAAATDQSVDAALDALDAADAAGLVDVGDDPFSFTFNHDLIREAVVDQVGATRARRMHLAIARQLDTRRMPNATAQRARHLWAAGPLADRLDTARALLAAGELSMRTYNFDVAEQQLSDAARLARAGGDVDLELAAITTRLFSDVARSGYFAADRELLSRARELGESTSDVALLANLDYARGAAHSQVADTRAAHRVAEELRGRAESSDDPVVVHLGMQLSAIDRFDRGHIGDAHRLLESYAPLDSDVAGLHTDQIVLARGFRAWSATLHVSPAAGRRVFDRIDVGPDDPVSHLGVGIFAVTAGAMSGDIDWVQEVGERLLSSSDHRALEYLRRGGERIYWWARALGDAPDEALGHLDRLDHGDHPQRTGIGLWLALHAEALTAAGRLERVPALLEQAQAFAERTGQRYPDAHRLLVCAEFQHCAAHPANVVQDTLREARRVALTQEAATLVARIESFASDHGYAPDAG</sequence>
<dbReference type="SUPFAM" id="SSF46894">
    <property type="entry name" value="C-terminal effector domain of the bipartite response regulators"/>
    <property type="match status" value="1"/>
</dbReference>
<dbReference type="Gene3D" id="1.10.10.10">
    <property type="entry name" value="Winged helix-like DNA-binding domain superfamily/Winged helix DNA-binding domain"/>
    <property type="match status" value="1"/>
</dbReference>
<dbReference type="InterPro" id="IPR027417">
    <property type="entry name" value="P-loop_NTPase"/>
</dbReference>
<dbReference type="GO" id="GO:0003677">
    <property type="term" value="F:DNA binding"/>
    <property type="evidence" value="ECO:0007669"/>
    <property type="project" value="UniProtKB-UniRule"/>
</dbReference>
<name>A0A3G8JJH9_9ACTN</name>
<dbReference type="Proteomes" id="UP000271469">
    <property type="component" value="Chromosome"/>
</dbReference>
<evidence type="ECO:0000256" key="3">
    <source>
        <dbReference type="ARBA" id="ARBA00023125"/>
    </source>
</evidence>
<proteinExistence type="inferred from homology"/>
<dbReference type="EMBL" id="CP033972">
    <property type="protein sequence ID" value="AZG44692.1"/>
    <property type="molecule type" value="Genomic_DNA"/>
</dbReference>
<protein>
    <submittedName>
        <fullName evidence="7">Transcriptional regulatory protein EmbR</fullName>
    </submittedName>
</protein>
<dbReference type="Gene3D" id="1.25.40.10">
    <property type="entry name" value="Tetratricopeptide repeat domain"/>
    <property type="match status" value="1"/>
</dbReference>
<comment type="similarity">
    <text evidence="1">Belongs to the AfsR/DnrI/RedD regulatory family.</text>
</comment>